<dbReference type="AlphaFoldDB" id="A0A485M1R8"/>
<dbReference type="EMBL" id="CAADRN010000169">
    <property type="protein sequence ID" value="VFU14433.1"/>
    <property type="molecule type" value="Genomic_DNA"/>
</dbReference>
<name>A0A485M1R8_9ZZZZ</name>
<accession>A0A485M1R8</accession>
<gene>
    <name evidence="1" type="ORF">SCFA_2500003</name>
</gene>
<evidence type="ECO:0000313" key="1">
    <source>
        <dbReference type="EMBL" id="VFU14433.1"/>
    </source>
</evidence>
<protein>
    <submittedName>
        <fullName evidence="1">Uncharacterized protein</fullName>
    </submittedName>
</protein>
<reference evidence="1" key="1">
    <citation type="submission" date="2019-03" db="EMBL/GenBank/DDBJ databases">
        <authorList>
            <person name="Hao L."/>
        </authorList>
    </citation>
    <scope>NUCLEOTIDE SEQUENCE</scope>
</reference>
<sequence length="392" mass="43284">MELRKIIEVLFLAVMITSTVSSSTMARYTGEFSGGDRALIAAWNMGARGEDDIAGEFYNKGFTFDLFESKIVQPMDSGEKSFTFRGGGSDVAIAYDVQMSAADLLQLTTEEIKAIIAGEMDKDVFAPFIFKIYAELNEGAACEVPVIFSPYDEASPYYETGWFRPVDMEFDEEGYFSIFEGTPVFPPGSTDEVTITVAWQWNTSFYINDTNIPAVTEPNYVAADPSTEIADTYPPYYQAAYDQYYGSGGLLEQYEAAQNALEQYFEVHGSPNENGNWPSHSAPCPLSDAEHHAHYNAIFDPVEQQAFLNNHGGIMDPEDGGIIWTAHAMFCTADHFAEYSVLEANARNTLQACQASLLQAYDDYDTFAADALAAGEVATVLFRIKGDQVAPR</sequence>
<proteinExistence type="predicted"/>
<organism evidence="1">
    <name type="scientific">anaerobic digester metagenome</name>
    <dbReference type="NCBI Taxonomy" id="1263854"/>
    <lineage>
        <taxon>unclassified sequences</taxon>
        <taxon>metagenomes</taxon>
        <taxon>ecological metagenomes</taxon>
    </lineage>
</organism>